<protein>
    <submittedName>
        <fullName evidence="2">Resolvase/invertase-type recombinase catalytic domain-containing protein</fullName>
    </submittedName>
</protein>
<organism evidence="1 2">
    <name type="scientific">Angiostrongylus cantonensis</name>
    <name type="common">Rat lungworm</name>
    <dbReference type="NCBI Taxonomy" id="6313"/>
    <lineage>
        <taxon>Eukaryota</taxon>
        <taxon>Metazoa</taxon>
        <taxon>Ecdysozoa</taxon>
        <taxon>Nematoda</taxon>
        <taxon>Chromadorea</taxon>
        <taxon>Rhabditida</taxon>
        <taxon>Rhabditina</taxon>
        <taxon>Rhabditomorpha</taxon>
        <taxon>Strongyloidea</taxon>
        <taxon>Metastrongylidae</taxon>
        <taxon>Angiostrongylus</taxon>
    </lineage>
</organism>
<reference evidence="2" key="2">
    <citation type="submission" date="2017-02" db="UniProtKB">
        <authorList>
            <consortium name="WormBaseParasite"/>
        </authorList>
    </citation>
    <scope>IDENTIFICATION</scope>
</reference>
<evidence type="ECO:0000313" key="1">
    <source>
        <dbReference type="Proteomes" id="UP000035642"/>
    </source>
</evidence>
<dbReference type="STRING" id="6313.A0A0K0DH48"/>
<keyword evidence="1" id="KW-1185">Reference proteome</keyword>
<dbReference type="AlphaFoldDB" id="A0A0K0DH48"/>
<proteinExistence type="predicted"/>
<name>A0A0K0DH48_ANGCA</name>
<evidence type="ECO:0000313" key="2">
    <source>
        <dbReference type="WBParaSite" id="ACAC_0001046901-mRNA-1"/>
    </source>
</evidence>
<dbReference type="WBParaSite" id="ACAC_0001046901-mRNA-1">
    <property type="protein sequence ID" value="ACAC_0001046901-mRNA-1"/>
    <property type="gene ID" value="ACAC_0001046901"/>
</dbReference>
<dbReference type="Proteomes" id="UP000035642">
    <property type="component" value="Unassembled WGS sequence"/>
</dbReference>
<sequence length="90" mass="10179">MQRLECDNMGVEIDARQLHHLSFGDVVALMTLNISQAERMLADFNEAVGKIGLHKRKRAAGEAFKSIEDIVRKTRNTRPVHLLIPRISLS</sequence>
<reference evidence="1" key="1">
    <citation type="submission" date="2012-09" db="EMBL/GenBank/DDBJ databases">
        <authorList>
            <person name="Martin A.A."/>
        </authorList>
    </citation>
    <scope>NUCLEOTIDE SEQUENCE</scope>
</reference>
<accession>A0A0K0DH48</accession>